<evidence type="ECO:0000313" key="2">
    <source>
        <dbReference type="Proteomes" id="UP000007467"/>
    </source>
</evidence>
<reference evidence="2" key="1">
    <citation type="submission" date="2010-11" db="EMBL/GenBank/DDBJ databases">
        <title>Genome sequence of Helicobacter pylori strain SouthAfrica7.</title>
        <authorList>
            <person name="Kersulyte D."/>
            <person name="Segal I."/>
            <person name="Mistry R."/>
            <person name="Berg D.E."/>
        </authorList>
    </citation>
    <scope>NUCLEOTIDE SEQUENCE [LARGE SCALE GENOMIC DNA]</scope>
    <source>
        <strain evidence="2">SouthAfrica7</strain>
    </source>
</reference>
<reference evidence="1 2" key="2">
    <citation type="journal article" date="2013" name="Genome Announc.">
        <title>Genome Sequences of Three hpAfrica2 Strains of Helicobacter pylori.</title>
        <authorList>
            <person name="Duncan S.S."/>
            <person name="Bertoli M.T."/>
            <person name="Kersulyte D."/>
            <person name="Valk P.L."/>
            <person name="Tamma S."/>
            <person name="Segal I."/>
            <person name="McClain M.S."/>
            <person name="Cover T.L."/>
            <person name="Berg D.E."/>
        </authorList>
    </citation>
    <scope>NUCLEOTIDE SEQUENCE [LARGE SCALE GENOMIC DNA]</scope>
    <source>
        <strain evidence="1 2">SouthAfrica7</strain>
    </source>
</reference>
<dbReference type="KEGG" id="hes:HPSA_03505"/>
<sequence length="32" mass="3960">MARVGGLRFFFVKMRQKNLFLRQKKWKTFILA</sequence>
<dbReference type="EMBL" id="CP002336">
    <property type="protein sequence ID" value="ADU84700.1"/>
    <property type="molecule type" value="Genomic_DNA"/>
</dbReference>
<dbReference type="AlphaFoldDB" id="E8QRT6"/>
<gene>
    <name evidence="1" type="ordered locus">HPSA_03505</name>
</gene>
<proteinExistence type="predicted"/>
<name>E8QRT6_HELPW</name>
<accession>E8QRT6</accession>
<protein>
    <submittedName>
        <fullName evidence="1">Uncharacterized protein</fullName>
    </submittedName>
</protein>
<organism evidence="1 2">
    <name type="scientific">Helicobacter pylori (strain SouthAfrica7)</name>
    <dbReference type="NCBI Taxonomy" id="907239"/>
    <lineage>
        <taxon>Bacteria</taxon>
        <taxon>Pseudomonadati</taxon>
        <taxon>Campylobacterota</taxon>
        <taxon>Epsilonproteobacteria</taxon>
        <taxon>Campylobacterales</taxon>
        <taxon>Helicobacteraceae</taxon>
        <taxon>Helicobacter</taxon>
    </lineage>
</organism>
<dbReference type="Proteomes" id="UP000007467">
    <property type="component" value="Chromosome"/>
</dbReference>
<dbReference type="HOGENOM" id="CLU_3389811_0_0_7"/>
<evidence type="ECO:0000313" key="1">
    <source>
        <dbReference type="EMBL" id="ADU84700.1"/>
    </source>
</evidence>